<keyword evidence="1" id="KW-1133">Transmembrane helix</keyword>
<comment type="caution">
    <text evidence="3">The sequence shown here is derived from an EMBL/GenBank/DDBJ whole genome shotgun (WGS) entry which is preliminary data.</text>
</comment>
<feature type="domain" description="CAAX prenyl protease 2/Lysostaphin resistance protein A-like" evidence="2">
    <location>
        <begin position="113"/>
        <end position="206"/>
    </location>
</feature>
<dbReference type="GO" id="GO:0004175">
    <property type="term" value="F:endopeptidase activity"/>
    <property type="evidence" value="ECO:0007669"/>
    <property type="project" value="UniProtKB-ARBA"/>
</dbReference>
<sequence length="216" mass="24746">MVEKKQKVDKRLLAETLTVIIITVLLFLIFNNLKAIIPVIPIIYLLIEKRIRHHSWADIGFNIKTVLVDITTNWHWITLVGVISPILSFYIGKYCIAGYIEHVKSRLPLDVKVIIPAIISITIGAFLEEIIFRGFVQGRLQWFMAPVKAIIISSMLFTFMHYSDGSIAIVIFDMFGIFIDSILFGIIFTRTKNIFTSWIGHYISDIIGMICLLFLP</sequence>
<evidence type="ECO:0000313" key="4">
    <source>
        <dbReference type="Proteomes" id="UP000656077"/>
    </source>
</evidence>
<dbReference type="GO" id="GO:0080120">
    <property type="term" value="P:CAAX-box protein maturation"/>
    <property type="evidence" value="ECO:0007669"/>
    <property type="project" value="UniProtKB-ARBA"/>
</dbReference>
<evidence type="ECO:0000256" key="1">
    <source>
        <dbReference type="SAM" id="Phobius"/>
    </source>
</evidence>
<dbReference type="AlphaFoldDB" id="A0A964RQ15"/>
<feature type="transmembrane region" description="Helical" evidence="1">
    <location>
        <begin position="167"/>
        <end position="188"/>
    </location>
</feature>
<keyword evidence="3" id="KW-0482">Metalloprotease</keyword>
<accession>A0A964RQ15</accession>
<dbReference type="Proteomes" id="UP000656077">
    <property type="component" value="Unassembled WGS sequence"/>
</dbReference>
<keyword evidence="1" id="KW-0812">Transmembrane</keyword>
<keyword evidence="3" id="KW-0378">Hydrolase</keyword>
<dbReference type="PANTHER" id="PTHR43592">
    <property type="entry name" value="CAAX AMINO TERMINAL PROTEASE"/>
    <property type="match status" value="1"/>
</dbReference>
<keyword evidence="3" id="KW-0645">Protease</keyword>
<evidence type="ECO:0000313" key="3">
    <source>
        <dbReference type="EMBL" id="MVX65703.1"/>
    </source>
</evidence>
<dbReference type="EMBL" id="WSRQ01000036">
    <property type="protein sequence ID" value="MVX65703.1"/>
    <property type="molecule type" value="Genomic_DNA"/>
</dbReference>
<dbReference type="Pfam" id="PF02517">
    <property type="entry name" value="Rce1-like"/>
    <property type="match status" value="1"/>
</dbReference>
<gene>
    <name evidence="3" type="ORF">GKZ28_18650</name>
</gene>
<organism evidence="3 4">
    <name type="scientific">Clostridium chromiireducens</name>
    <dbReference type="NCBI Taxonomy" id="225345"/>
    <lineage>
        <taxon>Bacteria</taxon>
        <taxon>Bacillati</taxon>
        <taxon>Bacillota</taxon>
        <taxon>Clostridia</taxon>
        <taxon>Eubacteriales</taxon>
        <taxon>Clostridiaceae</taxon>
        <taxon>Clostridium</taxon>
    </lineage>
</organism>
<feature type="transmembrane region" description="Helical" evidence="1">
    <location>
        <begin position="194"/>
        <end position="215"/>
    </location>
</feature>
<proteinExistence type="predicted"/>
<name>A0A964RQ15_9CLOT</name>
<feature type="transmembrane region" description="Helical" evidence="1">
    <location>
        <begin position="142"/>
        <end position="160"/>
    </location>
</feature>
<dbReference type="InterPro" id="IPR003675">
    <property type="entry name" value="Rce1/LyrA-like_dom"/>
</dbReference>
<dbReference type="GO" id="GO:0008237">
    <property type="term" value="F:metallopeptidase activity"/>
    <property type="evidence" value="ECO:0007669"/>
    <property type="project" value="UniProtKB-KW"/>
</dbReference>
<feature type="transmembrane region" description="Helical" evidence="1">
    <location>
        <begin position="113"/>
        <end position="136"/>
    </location>
</feature>
<keyword evidence="1" id="KW-0472">Membrane</keyword>
<protein>
    <submittedName>
        <fullName evidence="3">CPBP family intramembrane metalloprotease</fullName>
    </submittedName>
</protein>
<dbReference type="PANTHER" id="PTHR43592:SF15">
    <property type="entry name" value="CAAX AMINO TERMINAL PROTEASE FAMILY PROTEIN"/>
    <property type="match status" value="1"/>
</dbReference>
<evidence type="ECO:0000259" key="2">
    <source>
        <dbReference type="Pfam" id="PF02517"/>
    </source>
</evidence>
<reference evidence="3" key="1">
    <citation type="submission" date="2019-12" db="EMBL/GenBank/DDBJ databases">
        <title>Microbes associate with the intestines of laboratory mice.</title>
        <authorList>
            <person name="Navarre W."/>
            <person name="Wong E."/>
        </authorList>
    </citation>
    <scope>NUCLEOTIDE SEQUENCE</scope>
    <source>
        <strain evidence="3">NM79_F5</strain>
    </source>
</reference>
<feature type="transmembrane region" description="Helical" evidence="1">
    <location>
        <begin position="74"/>
        <end position="92"/>
    </location>
</feature>